<organism evidence="3 4">
    <name type="scientific">Streptomyces lonarensis</name>
    <dbReference type="NCBI Taxonomy" id="700599"/>
    <lineage>
        <taxon>Bacteria</taxon>
        <taxon>Bacillati</taxon>
        <taxon>Actinomycetota</taxon>
        <taxon>Actinomycetes</taxon>
        <taxon>Kitasatosporales</taxon>
        <taxon>Streptomycetaceae</taxon>
        <taxon>Streptomyces</taxon>
    </lineage>
</organism>
<gene>
    <name evidence="3" type="ORF">HCN56_12665</name>
</gene>
<feature type="region of interest" description="Disordered" evidence="1">
    <location>
        <begin position="1"/>
        <end position="124"/>
    </location>
</feature>
<dbReference type="RefSeq" id="WP_167970467.1">
    <property type="nucleotide sequence ID" value="NZ_BHZG01000133.1"/>
</dbReference>
<feature type="compositionally biased region" description="Basic and acidic residues" evidence="1">
    <location>
        <begin position="32"/>
        <end position="42"/>
    </location>
</feature>
<reference evidence="3 4" key="1">
    <citation type="submission" date="2020-03" db="EMBL/GenBank/DDBJ databases">
        <title>Draft genome of Streptomyces sp. ventii, isolated from the Axial Seamount in the Pacific Ocean, and resequencing of the two type strains Streptomyces lonarensis strain NCL 716 and Streptomyces bohaiensis strain 11A07.</title>
        <authorList>
            <person name="Loughran R.M."/>
            <person name="Pfannmuller K.M."/>
            <person name="Wasson B.J."/>
            <person name="Deadmond M.C."/>
            <person name="Paddock B.E."/>
            <person name="Koyack M.J."/>
            <person name="Gallegos D.A."/>
            <person name="Mitchell E.A."/>
            <person name="Ushijima B."/>
            <person name="Saw J.H."/>
            <person name="Mcphail K.L."/>
            <person name="Videau P."/>
        </authorList>
    </citation>
    <scope>NUCLEOTIDE SEQUENCE [LARGE SCALE GENOMIC DNA]</scope>
    <source>
        <strain evidence="3 4">NCL716</strain>
    </source>
</reference>
<feature type="compositionally biased region" description="Basic and acidic residues" evidence="1">
    <location>
        <begin position="142"/>
        <end position="157"/>
    </location>
</feature>
<feature type="domain" description="DUF5709" evidence="2">
    <location>
        <begin position="103"/>
        <end position="149"/>
    </location>
</feature>
<evidence type="ECO:0000256" key="1">
    <source>
        <dbReference type="SAM" id="MobiDB-lite"/>
    </source>
</evidence>
<proteinExistence type="predicted"/>
<dbReference type="AlphaFoldDB" id="A0A7X6D1G5"/>
<dbReference type="EMBL" id="JAAVJD010000082">
    <property type="protein sequence ID" value="NJQ06412.1"/>
    <property type="molecule type" value="Genomic_DNA"/>
</dbReference>
<feature type="compositionally biased region" description="Basic and acidic residues" evidence="1">
    <location>
        <begin position="62"/>
        <end position="71"/>
    </location>
</feature>
<name>A0A7X6D1G5_9ACTN</name>
<comment type="caution">
    <text evidence="3">The sequence shown here is derived from an EMBL/GenBank/DDBJ whole genome shotgun (WGS) entry which is preliminary data.</text>
</comment>
<dbReference type="Pfam" id="PF18970">
    <property type="entry name" value="DUF5709"/>
    <property type="match status" value="1"/>
</dbReference>
<dbReference type="InterPro" id="IPR043763">
    <property type="entry name" value="DUF5709"/>
</dbReference>
<feature type="region of interest" description="Disordered" evidence="1">
    <location>
        <begin position="136"/>
        <end position="157"/>
    </location>
</feature>
<accession>A0A7X6D1G5</accession>
<sequence length="157" mass="16764">MTDEARGDDVYQPQQDDGSLPSDDQPDLENTLDERGLDDRMAEGYSPPERPLGVEKFGTTAAEEREGETLDQRLAQEVPDVTPPEGDGIGDLREGEGEARERELGAERAGRLAEVADTTGRDTDVLAEDVGIDGGAASAEEAAVHLTDEPADKDADI</sequence>
<evidence type="ECO:0000313" key="3">
    <source>
        <dbReference type="EMBL" id="NJQ06412.1"/>
    </source>
</evidence>
<keyword evidence="4" id="KW-1185">Reference proteome</keyword>
<protein>
    <recommendedName>
        <fullName evidence="2">DUF5709 domain-containing protein</fullName>
    </recommendedName>
</protein>
<feature type="compositionally biased region" description="Basic and acidic residues" evidence="1">
    <location>
        <begin position="90"/>
        <end position="111"/>
    </location>
</feature>
<evidence type="ECO:0000313" key="4">
    <source>
        <dbReference type="Proteomes" id="UP000578686"/>
    </source>
</evidence>
<dbReference type="Proteomes" id="UP000578686">
    <property type="component" value="Unassembled WGS sequence"/>
</dbReference>
<evidence type="ECO:0000259" key="2">
    <source>
        <dbReference type="Pfam" id="PF18970"/>
    </source>
</evidence>